<proteinExistence type="predicted"/>
<name>X1VC26_9ZZZZ</name>
<reference evidence="2" key="1">
    <citation type="journal article" date="2014" name="Front. Microbiol.">
        <title>High frequency of phylogenetically diverse reductive dehalogenase-homologous genes in deep subseafloor sedimentary metagenomes.</title>
        <authorList>
            <person name="Kawai M."/>
            <person name="Futagami T."/>
            <person name="Toyoda A."/>
            <person name="Takaki Y."/>
            <person name="Nishi S."/>
            <person name="Hori S."/>
            <person name="Arai W."/>
            <person name="Tsubouchi T."/>
            <person name="Morono Y."/>
            <person name="Uchiyama I."/>
            <person name="Ito T."/>
            <person name="Fujiyama A."/>
            <person name="Inagaki F."/>
            <person name="Takami H."/>
        </authorList>
    </citation>
    <scope>NUCLEOTIDE SEQUENCE</scope>
    <source>
        <strain evidence="2">Expedition CK06-06</strain>
    </source>
</reference>
<organism evidence="2">
    <name type="scientific">marine sediment metagenome</name>
    <dbReference type="NCBI Taxonomy" id="412755"/>
    <lineage>
        <taxon>unclassified sequences</taxon>
        <taxon>metagenomes</taxon>
        <taxon>ecological metagenomes</taxon>
    </lineage>
</organism>
<dbReference type="AlphaFoldDB" id="X1VC26"/>
<protein>
    <submittedName>
        <fullName evidence="2">Uncharacterized protein</fullName>
    </submittedName>
</protein>
<feature type="compositionally biased region" description="Basic and acidic residues" evidence="1">
    <location>
        <begin position="32"/>
        <end position="41"/>
    </location>
</feature>
<evidence type="ECO:0000313" key="2">
    <source>
        <dbReference type="EMBL" id="GAJ03635.1"/>
    </source>
</evidence>
<feature type="region of interest" description="Disordered" evidence="1">
    <location>
        <begin position="18"/>
        <end position="54"/>
    </location>
</feature>
<dbReference type="EMBL" id="BARW01034137">
    <property type="protein sequence ID" value="GAJ03635.1"/>
    <property type="molecule type" value="Genomic_DNA"/>
</dbReference>
<sequence>MTRYFTKLRYLTAAFAKTQKQAQSKGANNQPGRDKHFRVLQDDNSSDGSEAKAN</sequence>
<accession>X1VC26</accession>
<gene>
    <name evidence="2" type="ORF">S12H4_53585</name>
</gene>
<comment type="caution">
    <text evidence="2">The sequence shown here is derived from an EMBL/GenBank/DDBJ whole genome shotgun (WGS) entry which is preliminary data.</text>
</comment>
<evidence type="ECO:0000256" key="1">
    <source>
        <dbReference type="SAM" id="MobiDB-lite"/>
    </source>
</evidence>